<evidence type="ECO:0000256" key="1">
    <source>
        <dbReference type="PIRNR" id="PIRNR006386"/>
    </source>
</evidence>
<keyword evidence="5" id="KW-1185">Reference proteome</keyword>
<protein>
    <recommendedName>
        <fullName evidence="1">2-hydroxychromene-2-carboxylate isomerase</fullName>
        <ecNumber evidence="1">5.99.1.4</ecNumber>
    </recommendedName>
</protein>
<gene>
    <name evidence="4" type="ORF">NEJAP_1210</name>
</gene>
<evidence type="ECO:0000313" key="4">
    <source>
        <dbReference type="EMBL" id="BBB29163.1"/>
    </source>
</evidence>
<accession>A0A7R6P8F0</accession>
<dbReference type="GO" id="GO:0004602">
    <property type="term" value="F:glutathione peroxidase activity"/>
    <property type="evidence" value="ECO:0007669"/>
    <property type="project" value="TreeGrafter"/>
</dbReference>
<dbReference type="SUPFAM" id="SSF52833">
    <property type="entry name" value="Thioredoxin-like"/>
    <property type="match status" value="1"/>
</dbReference>
<evidence type="ECO:0000256" key="2">
    <source>
        <dbReference type="PIRSR" id="PIRSR006386-1"/>
    </source>
</evidence>
<dbReference type="InterPro" id="IPR044087">
    <property type="entry name" value="NahD-like"/>
</dbReference>
<feature type="domain" description="DSBA-like thioredoxin" evidence="3">
    <location>
        <begin position="5"/>
        <end position="196"/>
    </location>
</feature>
<keyword evidence="4" id="KW-0378">Hydrolase</keyword>
<evidence type="ECO:0000313" key="5">
    <source>
        <dbReference type="Proteomes" id="UP000595332"/>
    </source>
</evidence>
<comment type="catalytic activity">
    <reaction evidence="1">
        <text>2-hydroxychromene-2-carboxylate = (3E)-4-(2-hydroxyphenyl)-2-oxobut-3-enoate</text>
        <dbReference type="Rhea" id="RHEA:27401"/>
        <dbReference type="ChEBI" id="CHEBI:59350"/>
        <dbReference type="ChEBI" id="CHEBI:59353"/>
        <dbReference type="EC" id="5.99.1.4"/>
    </reaction>
</comment>
<dbReference type="PIRSF" id="PIRSF006386">
    <property type="entry name" value="HCCAis_GSTk"/>
    <property type="match status" value="1"/>
</dbReference>
<dbReference type="GO" id="GO:0006749">
    <property type="term" value="P:glutathione metabolic process"/>
    <property type="evidence" value="ECO:0007669"/>
    <property type="project" value="TreeGrafter"/>
</dbReference>
<dbReference type="InterPro" id="IPR001853">
    <property type="entry name" value="DSBA-like_thioredoxin_dom"/>
</dbReference>
<comment type="similarity">
    <text evidence="1">Belongs to the GST superfamily. NadH family.</text>
</comment>
<dbReference type="InterPro" id="IPR036249">
    <property type="entry name" value="Thioredoxin-like_sf"/>
</dbReference>
<dbReference type="Gene3D" id="3.40.30.10">
    <property type="entry name" value="Glutaredoxin"/>
    <property type="match status" value="1"/>
</dbReference>
<feature type="active site" description="Nucleophile" evidence="2">
    <location>
        <position position="13"/>
    </location>
</feature>
<dbReference type="KEGG" id="njp:NEJAP_1210"/>
<dbReference type="AlphaFoldDB" id="A0A7R6P8F0"/>
<dbReference type="InterPro" id="IPR051924">
    <property type="entry name" value="GST_Kappa/NadH"/>
</dbReference>
<dbReference type="Pfam" id="PF01323">
    <property type="entry name" value="DSBA"/>
    <property type="match status" value="1"/>
</dbReference>
<dbReference type="CDD" id="cd03022">
    <property type="entry name" value="DsbA_HCCA_Iso"/>
    <property type="match status" value="1"/>
</dbReference>
<sequence length="198" mass="22217">MTKNIQYYFVLNSPWSYFSGARLADIAKDKSTTVDLKPVVLSELFPRTGGQPLKQRSEQRQAYRLIELQRWSRQLGLSIHLEPAFFPVDESLAIRTVFAAIEGEHDALKLVIALGAALWRDNLNLADEQVITAVLVDVQLPVTLIQAAKNHQNYSQLLSDNTNEAISQGVFGVPSFVVGSELFWGQDRLDFLEQALTD</sequence>
<keyword evidence="1" id="KW-0413">Isomerase</keyword>
<dbReference type="InterPro" id="IPR014440">
    <property type="entry name" value="HCCAis_GSTk"/>
</dbReference>
<dbReference type="PANTHER" id="PTHR42943">
    <property type="entry name" value="GLUTATHIONE S-TRANSFERASE KAPPA"/>
    <property type="match status" value="1"/>
</dbReference>
<dbReference type="GO" id="GO:0004364">
    <property type="term" value="F:glutathione transferase activity"/>
    <property type="evidence" value="ECO:0007669"/>
    <property type="project" value="TreeGrafter"/>
</dbReference>
<dbReference type="GO" id="GO:0018845">
    <property type="term" value="F:2-hydroxychromene-2-carboxylate isomerase activity"/>
    <property type="evidence" value="ECO:0007669"/>
    <property type="project" value="UniProtKB-UniRule"/>
</dbReference>
<dbReference type="EC" id="5.99.1.4" evidence="1"/>
<dbReference type="GO" id="GO:0016787">
    <property type="term" value="F:hydrolase activity"/>
    <property type="evidence" value="ECO:0007669"/>
    <property type="project" value="UniProtKB-KW"/>
</dbReference>
<dbReference type="EMBL" id="AP014546">
    <property type="protein sequence ID" value="BBB29163.1"/>
    <property type="molecule type" value="Genomic_DNA"/>
</dbReference>
<dbReference type="RefSeq" id="WP_201349791.1">
    <property type="nucleotide sequence ID" value="NZ_AP014546.1"/>
</dbReference>
<dbReference type="GO" id="GO:1901170">
    <property type="term" value="P:naphthalene catabolic process"/>
    <property type="evidence" value="ECO:0007669"/>
    <property type="project" value="InterPro"/>
</dbReference>
<organism evidence="4 5">
    <name type="scientific">Neptunomonas japonica JAMM 1380</name>
    <dbReference type="NCBI Taxonomy" id="1441457"/>
    <lineage>
        <taxon>Bacteria</taxon>
        <taxon>Pseudomonadati</taxon>
        <taxon>Pseudomonadota</taxon>
        <taxon>Gammaproteobacteria</taxon>
        <taxon>Oceanospirillales</taxon>
        <taxon>Oceanospirillaceae</taxon>
        <taxon>Neptunomonas</taxon>
    </lineage>
</organism>
<dbReference type="PANTHER" id="PTHR42943:SF13">
    <property type="entry name" value="GLUTATHIONE S-TRANSFERASE KAPPA-RELATED"/>
    <property type="match status" value="1"/>
</dbReference>
<evidence type="ECO:0000259" key="3">
    <source>
        <dbReference type="Pfam" id="PF01323"/>
    </source>
</evidence>
<proteinExistence type="inferred from homology"/>
<reference evidence="4 5" key="1">
    <citation type="journal article" date="2008" name="Int. J. Syst. Evol. Microbiol.">
        <title>Neptunomonas japonica sp. nov., an Osedax japonicus symbiont-like bacterium isolated from sediment adjacent to sperm whale carcasses off Kagoshima, Japan.</title>
        <authorList>
            <person name="Miyazaki M."/>
            <person name="Nogi Y."/>
            <person name="Fujiwara Y."/>
            <person name="Kawato M."/>
            <person name="Kubokawa K."/>
            <person name="Horikoshi K."/>
        </authorList>
    </citation>
    <scope>NUCLEOTIDE SEQUENCE [LARGE SCALE GENOMIC DNA]</scope>
    <source>
        <strain evidence="4 5">JAMM 1380</strain>
    </source>
</reference>
<name>A0A7R6P8F0_9GAMM</name>
<dbReference type="Proteomes" id="UP000595332">
    <property type="component" value="Chromosome"/>
</dbReference>